<protein>
    <submittedName>
        <fullName evidence="2">Uncharacterized protein</fullName>
    </submittedName>
</protein>
<organism evidence="2 3">
    <name type="scientific">Azohydromonas lata</name>
    <dbReference type="NCBI Taxonomy" id="45677"/>
    <lineage>
        <taxon>Bacteria</taxon>
        <taxon>Pseudomonadati</taxon>
        <taxon>Pseudomonadota</taxon>
        <taxon>Betaproteobacteria</taxon>
        <taxon>Burkholderiales</taxon>
        <taxon>Sphaerotilaceae</taxon>
        <taxon>Azohydromonas</taxon>
    </lineage>
</organism>
<gene>
    <name evidence="2" type="ORF">SM757_14725</name>
</gene>
<dbReference type="InterPro" id="IPR006311">
    <property type="entry name" value="TAT_signal"/>
</dbReference>
<sequence length="195" mass="20301">MDMHEDSSGLSAAQDGTPAAHRLARRRMLRRSLGVAAPVVLTLASAPVAAGSCVSASSFVSAATFASRAPKGVSAISCSGQSPASWAASHAWPAGVDRNTATFAEKLGEPPLAAFPSTATLLDVLQQPSTLEAHIAAVWLSAYAGTLAPPFEDGDAVRALWSNIRGNGGFFRPDNAELRALTEQGTLQWLAMTWQ</sequence>
<dbReference type="Proteomes" id="UP001293718">
    <property type="component" value="Unassembled WGS sequence"/>
</dbReference>
<proteinExistence type="predicted"/>
<dbReference type="EMBL" id="JAXOJX010000023">
    <property type="protein sequence ID" value="MDZ5457830.1"/>
    <property type="molecule type" value="Genomic_DNA"/>
</dbReference>
<feature type="region of interest" description="Disordered" evidence="1">
    <location>
        <begin position="1"/>
        <end position="23"/>
    </location>
</feature>
<comment type="caution">
    <text evidence="2">The sequence shown here is derived from an EMBL/GenBank/DDBJ whole genome shotgun (WGS) entry which is preliminary data.</text>
</comment>
<dbReference type="RefSeq" id="WP_066335744.1">
    <property type="nucleotide sequence ID" value="NZ_JAXOJX010000023.1"/>
</dbReference>
<evidence type="ECO:0000256" key="1">
    <source>
        <dbReference type="SAM" id="MobiDB-lite"/>
    </source>
</evidence>
<reference evidence="2 3" key="1">
    <citation type="submission" date="2023-11" db="EMBL/GenBank/DDBJ databases">
        <title>Draft genome of Azohydromonas lata strain H1 (DSM1123), a polyhydroxyalkanoate producer.</title>
        <authorList>
            <person name="Traversa D."/>
            <person name="D'Addabbo P."/>
            <person name="Pazzani C."/>
            <person name="Manzari C."/>
            <person name="Chiara M."/>
            <person name="Scrascia M."/>
        </authorList>
    </citation>
    <scope>NUCLEOTIDE SEQUENCE [LARGE SCALE GENOMIC DNA]</scope>
    <source>
        <strain evidence="2 3">H1</strain>
    </source>
</reference>
<evidence type="ECO:0000313" key="2">
    <source>
        <dbReference type="EMBL" id="MDZ5457830.1"/>
    </source>
</evidence>
<dbReference type="PROSITE" id="PS51318">
    <property type="entry name" value="TAT"/>
    <property type="match status" value="1"/>
</dbReference>
<keyword evidence="3" id="KW-1185">Reference proteome</keyword>
<name>A0ABU5IGQ7_9BURK</name>
<accession>A0ABU5IGQ7</accession>
<evidence type="ECO:0000313" key="3">
    <source>
        <dbReference type="Proteomes" id="UP001293718"/>
    </source>
</evidence>